<organism evidence="1 2">
    <name type="scientific">candidate division TA06 bacterium</name>
    <dbReference type="NCBI Taxonomy" id="2250710"/>
    <lineage>
        <taxon>Bacteria</taxon>
        <taxon>Bacteria division TA06</taxon>
    </lineage>
</organism>
<dbReference type="AlphaFoldDB" id="A0A660S5G7"/>
<comment type="caution">
    <text evidence="1">The sequence shown here is derived from an EMBL/GenBank/DDBJ whole genome shotgun (WGS) entry which is preliminary data.</text>
</comment>
<accession>A0A660S5G7</accession>
<evidence type="ECO:0000313" key="1">
    <source>
        <dbReference type="EMBL" id="RKX64194.1"/>
    </source>
</evidence>
<sequence>MKKYKVTVKKNADRAIVTSHGFTSQFGAKSGDQSIGLNATEVLLGAFGTCLLTNINAIARKMHITIFELSLDISCVRIEKPPSISEISFKLRINCNGTDKKLVGLSMEYGTVTNTLLKGTRIINKGVEREE</sequence>
<evidence type="ECO:0008006" key="3">
    <source>
        <dbReference type="Google" id="ProtNLM"/>
    </source>
</evidence>
<dbReference type="Proteomes" id="UP000282321">
    <property type="component" value="Unassembled WGS sequence"/>
</dbReference>
<name>A0A660S5G7_UNCT6</name>
<dbReference type="Pfam" id="PF02566">
    <property type="entry name" value="OsmC"/>
    <property type="match status" value="1"/>
</dbReference>
<evidence type="ECO:0000313" key="2">
    <source>
        <dbReference type="Proteomes" id="UP000282321"/>
    </source>
</evidence>
<dbReference type="InterPro" id="IPR036102">
    <property type="entry name" value="OsmC/Ohrsf"/>
</dbReference>
<gene>
    <name evidence="1" type="ORF">DRP44_08660</name>
</gene>
<dbReference type="SUPFAM" id="SSF82784">
    <property type="entry name" value="OsmC-like"/>
    <property type="match status" value="1"/>
</dbReference>
<dbReference type="InterPro" id="IPR015946">
    <property type="entry name" value="KH_dom-like_a/b"/>
</dbReference>
<dbReference type="InterPro" id="IPR003718">
    <property type="entry name" value="OsmC/Ohr_fam"/>
</dbReference>
<proteinExistence type="predicted"/>
<dbReference type="EMBL" id="QNBC01000184">
    <property type="protein sequence ID" value="RKX64194.1"/>
    <property type="molecule type" value="Genomic_DNA"/>
</dbReference>
<dbReference type="Gene3D" id="3.30.300.20">
    <property type="match status" value="1"/>
</dbReference>
<reference evidence="1 2" key="1">
    <citation type="submission" date="2018-06" db="EMBL/GenBank/DDBJ databases">
        <title>Extensive metabolic versatility and redundancy in microbially diverse, dynamic hydrothermal sediments.</title>
        <authorList>
            <person name="Dombrowski N."/>
            <person name="Teske A."/>
            <person name="Baker B.J."/>
        </authorList>
    </citation>
    <scope>NUCLEOTIDE SEQUENCE [LARGE SCALE GENOMIC DNA]</scope>
    <source>
        <strain evidence="1">B35_G9</strain>
    </source>
</reference>
<protein>
    <recommendedName>
        <fullName evidence="3">OsmC family peroxiredoxin</fullName>
    </recommendedName>
</protein>